<dbReference type="Proteomes" id="UP000305198">
    <property type="component" value="Unassembled WGS sequence"/>
</dbReference>
<evidence type="ECO:0000313" key="1">
    <source>
        <dbReference type="EMBL" id="TKA90380.1"/>
    </source>
</evidence>
<proteinExistence type="predicted"/>
<protein>
    <submittedName>
        <fullName evidence="1">Uncharacterized protein</fullName>
    </submittedName>
</protein>
<organism evidence="1 2">
    <name type="scientific">Halopseudomonas bauzanensis</name>
    <dbReference type="NCBI Taxonomy" id="653930"/>
    <lineage>
        <taxon>Bacteria</taxon>
        <taxon>Pseudomonadati</taxon>
        <taxon>Pseudomonadota</taxon>
        <taxon>Gammaproteobacteria</taxon>
        <taxon>Pseudomonadales</taxon>
        <taxon>Pseudomonadaceae</taxon>
        <taxon>Halopseudomonas</taxon>
    </lineage>
</organism>
<name>A0A4U0YEU1_9GAMM</name>
<accession>A0A4U0YEU1</accession>
<evidence type="ECO:0000313" key="2">
    <source>
        <dbReference type="Proteomes" id="UP000305198"/>
    </source>
</evidence>
<dbReference type="AlphaFoldDB" id="A0A4U0YEU1"/>
<reference evidence="1 2" key="1">
    <citation type="submission" date="2019-04" db="EMBL/GenBank/DDBJ databases">
        <title>Crypto-aerobic microbial life in anoxic (sulfidic) marine sediments.</title>
        <authorList>
            <person name="Bhattacharya S."/>
            <person name="Roy C."/>
            <person name="Mondal N."/>
            <person name="Sarkar J."/>
            <person name="Mandal S."/>
            <person name="Rameez M.J."/>
            <person name="Ghosh W."/>
        </authorList>
    </citation>
    <scope>NUCLEOTIDE SEQUENCE [LARGE SCALE GENOMIC DNA]</scope>
    <source>
        <strain evidence="1 2">SBBB</strain>
    </source>
</reference>
<dbReference type="EMBL" id="SWAV01000005">
    <property type="protein sequence ID" value="TKA90380.1"/>
    <property type="molecule type" value="Genomic_DNA"/>
</dbReference>
<dbReference type="RefSeq" id="WP_136869932.1">
    <property type="nucleotide sequence ID" value="NZ_SWAV01000005.1"/>
</dbReference>
<comment type="caution">
    <text evidence="1">The sequence shown here is derived from an EMBL/GenBank/DDBJ whole genome shotgun (WGS) entry which is preliminary data.</text>
</comment>
<gene>
    <name evidence="1" type="ORF">FA869_14785</name>
</gene>
<sequence>MTPEQRSAVRAGCNLAALPADVRAEIEEEKRRCGKQHQEVQRKAAQLYGMRSNRLRVERELAQLGEIGPAVRAALNKLISGGGKRGNGN</sequence>